<organism evidence="1 2">
    <name type="scientific">Paratissierella segnis</name>
    <dbReference type="NCBI Taxonomy" id="2763679"/>
    <lineage>
        <taxon>Bacteria</taxon>
        <taxon>Bacillati</taxon>
        <taxon>Bacillota</taxon>
        <taxon>Tissierellia</taxon>
        <taxon>Tissierellales</taxon>
        <taxon>Tissierellaceae</taxon>
        <taxon>Paratissierella</taxon>
    </lineage>
</organism>
<gene>
    <name evidence="1" type="ORF">H8707_14145</name>
</gene>
<dbReference type="AlphaFoldDB" id="A0A926EVM7"/>
<protein>
    <submittedName>
        <fullName evidence="1">Uncharacterized protein</fullName>
    </submittedName>
</protein>
<comment type="caution">
    <text evidence="1">The sequence shown here is derived from an EMBL/GenBank/DDBJ whole genome shotgun (WGS) entry which is preliminary data.</text>
</comment>
<reference evidence="1" key="1">
    <citation type="submission" date="2020-08" db="EMBL/GenBank/DDBJ databases">
        <title>Genome public.</title>
        <authorList>
            <person name="Liu C."/>
            <person name="Sun Q."/>
        </authorList>
    </citation>
    <scope>NUCLEOTIDE SEQUENCE</scope>
    <source>
        <strain evidence="1">BX21</strain>
    </source>
</reference>
<evidence type="ECO:0000313" key="2">
    <source>
        <dbReference type="Proteomes" id="UP000601171"/>
    </source>
</evidence>
<proteinExistence type="predicted"/>
<name>A0A926EVM7_9FIRM</name>
<accession>A0A926EVM7</accession>
<dbReference type="RefSeq" id="WP_262430823.1">
    <property type="nucleotide sequence ID" value="NZ_JACRTG010000034.1"/>
</dbReference>
<sequence>MTLTKEEQKRITTAVDEAARLLKDNPTWTYKQAIAKAKEITEKKVV</sequence>
<evidence type="ECO:0000313" key="1">
    <source>
        <dbReference type="EMBL" id="MBC8589355.1"/>
    </source>
</evidence>
<keyword evidence="2" id="KW-1185">Reference proteome</keyword>
<dbReference type="EMBL" id="JACRTG010000034">
    <property type="protein sequence ID" value="MBC8589355.1"/>
    <property type="molecule type" value="Genomic_DNA"/>
</dbReference>
<dbReference type="Proteomes" id="UP000601171">
    <property type="component" value="Unassembled WGS sequence"/>
</dbReference>